<accession>M3FYH3</accession>
<name>M3FYH3_9ACTN</name>
<gene>
    <name evidence="1" type="ORF">SBD_1471</name>
</gene>
<sequence length="83" mass="8996">MAWEVDQWPAGFVDQRAGRPGGGVLVVLGEVAPPLKQNGDIRRDAFGRRLFRLAVDVAVVQVTEDLAGSLVIRRLSPSQTARS</sequence>
<evidence type="ECO:0000313" key="1">
    <source>
        <dbReference type="EMBL" id="EMF57309.1"/>
    </source>
</evidence>
<evidence type="ECO:0000313" key="2">
    <source>
        <dbReference type="Proteomes" id="UP000030760"/>
    </source>
</evidence>
<dbReference type="Proteomes" id="UP000030760">
    <property type="component" value="Unassembled WGS sequence"/>
</dbReference>
<dbReference type="EMBL" id="KB405057">
    <property type="protein sequence ID" value="EMF57309.1"/>
    <property type="molecule type" value="Genomic_DNA"/>
</dbReference>
<proteinExistence type="predicted"/>
<dbReference type="AlphaFoldDB" id="M3FYH3"/>
<protein>
    <submittedName>
        <fullName evidence="1">Transposase</fullName>
    </submittedName>
</protein>
<reference evidence="2" key="1">
    <citation type="journal article" date="2013" name="Genome Announc.">
        <title>Draft Genome Sequence of Streptomyces bottropensis ATCC 25435, a Bottromycin-Producing Actinomycete.</title>
        <authorList>
            <person name="Zhang H."/>
            <person name="Zhou W."/>
            <person name="Zhuang Y."/>
            <person name="Liang X."/>
            <person name="Liu T."/>
        </authorList>
    </citation>
    <scope>NUCLEOTIDE SEQUENCE [LARGE SCALE GENOMIC DNA]</scope>
    <source>
        <strain evidence="2">ATCC 25435</strain>
    </source>
</reference>
<organism evidence="1 2">
    <name type="scientific">Streptomyces bottropensis ATCC 25435</name>
    <dbReference type="NCBI Taxonomy" id="1054862"/>
    <lineage>
        <taxon>Bacteria</taxon>
        <taxon>Bacillati</taxon>
        <taxon>Actinomycetota</taxon>
        <taxon>Actinomycetes</taxon>
        <taxon>Kitasatosporales</taxon>
        <taxon>Streptomycetaceae</taxon>
        <taxon>Streptomyces</taxon>
    </lineage>
</organism>